<protein>
    <submittedName>
        <fullName evidence="3">Nicotinamidase-related amidase</fullName>
    </submittedName>
</protein>
<dbReference type="GO" id="GO:0016787">
    <property type="term" value="F:hydrolase activity"/>
    <property type="evidence" value="ECO:0007669"/>
    <property type="project" value="UniProtKB-KW"/>
</dbReference>
<dbReference type="OrthoDB" id="9794942at2"/>
<reference evidence="3 4" key="1">
    <citation type="submission" date="2016-10" db="EMBL/GenBank/DDBJ databases">
        <authorList>
            <person name="de Groot N.N."/>
        </authorList>
    </citation>
    <scope>NUCLEOTIDE SEQUENCE [LARGE SCALE GENOMIC DNA]</scope>
    <source>
        <strain evidence="3 4">DSM 16199</strain>
    </source>
</reference>
<dbReference type="AlphaFoldDB" id="A0A1I4H0S7"/>
<dbReference type="PANTHER" id="PTHR43540">
    <property type="entry name" value="PEROXYUREIDOACRYLATE/UREIDOACRYLATE AMIDOHYDROLASE-RELATED"/>
    <property type="match status" value="1"/>
</dbReference>
<accession>A0A1I4H0S7</accession>
<dbReference type="EMBL" id="FOTF01000015">
    <property type="protein sequence ID" value="SFL35829.1"/>
    <property type="molecule type" value="Genomic_DNA"/>
</dbReference>
<evidence type="ECO:0000259" key="2">
    <source>
        <dbReference type="Pfam" id="PF00857"/>
    </source>
</evidence>
<dbReference type="SUPFAM" id="SSF52499">
    <property type="entry name" value="Isochorismatase-like hydrolases"/>
    <property type="match status" value="1"/>
</dbReference>
<dbReference type="Proteomes" id="UP000199550">
    <property type="component" value="Unassembled WGS sequence"/>
</dbReference>
<dbReference type="PANTHER" id="PTHR43540:SF1">
    <property type="entry name" value="ISOCHORISMATASE HYDROLASE"/>
    <property type="match status" value="1"/>
</dbReference>
<proteinExistence type="predicted"/>
<organism evidence="3 4">
    <name type="scientific">Loktanella salsilacus</name>
    <dbReference type="NCBI Taxonomy" id="195913"/>
    <lineage>
        <taxon>Bacteria</taxon>
        <taxon>Pseudomonadati</taxon>
        <taxon>Pseudomonadota</taxon>
        <taxon>Alphaproteobacteria</taxon>
        <taxon>Rhodobacterales</taxon>
        <taxon>Roseobacteraceae</taxon>
        <taxon>Loktanella</taxon>
    </lineage>
</organism>
<feature type="domain" description="Isochorismatase-like" evidence="2">
    <location>
        <begin position="4"/>
        <end position="147"/>
    </location>
</feature>
<evidence type="ECO:0000313" key="3">
    <source>
        <dbReference type="EMBL" id="SFL35829.1"/>
    </source>
</evidence>
<evidence type="ECO:0000313" key="4">
    <source>
        <dbReference type="Proteomes" id="UP000199550"/>
    </source>
</evidence>
<dbReference type="Pfam" id="PF00857">
    <property type="entry name" value="Isochorismatase"/>
    <property type="match status" value="1"/>
</dbReference>
<evidence type="ECO:0000256" key="1">
    <source>
        <dbReference type="ARBA" id="ARBA00022801"/>
    </source>
</evidence>
<dbReference type="Gene3D" id="3.40.50.850">
    <property type="entry name" value="Isochorismatase-like"/>
    <property type="match status" value="1"/>
</dbReference>
<gene>
    <name evidence="3" type="ORF">SAMN04488004_11551</name>
</gene>
<dbReference type="InterPro" id="IPR050272">
    <property type="entry name" value="Isochorismatase-like_hydrls"/>
</dbReference>
<dbReference type="InterPro" id="IPR036380">
    <property type="entry name" value="Isochorismatase-like_sf"/>
</dbReference>
<dbReference type="RefSeq" id="WP_090190370.1">
    <property type="nucleotide sequence ID" value="NZ_FOTF01000015.1"/>
</dbReference>
<keyword evidence="1" id="KW-0378">Hydrolase</keyword>
<dbReference type="InterPro" id="IPR000868">
    <property type="entry name" value="Isochorismatase-like_dom"/>
</dbReference>
<sequence>MTATALLLIDLQHAFAMRTAAGVPRSNPGAEAAIARLVSQARARGVAVMHVHHDDPNPASAFRADQPGGQPLPCAAPLPGEPVFFKTGSSGFSGTGLSTALQDIGITRLIVAGAAIDYCVSSTVRAASDLGFAVDLVTDAVFGFAATGPDGAVHDPDIVLSVTLAALGADFARLVTADTVVWPAA</sequence>
<name>A0A1I4H0S7_9RHOB</name>
<dbReference type="STRING" id="195913.SAMN04488004_11551"/>
<keyword evidence="4" id="KW-1185">Reference proteome</keyword>